<evidence type="ECO:0000313" key="3">
    <source>
        <dbReference type="Proteomes" id="UP000553776"/>
    </source>
</evidence>
<dbReference type="InterPro" id="IPR011094">
    <property type="entry name" value="Uncharacterised_LppY/LpqO"/>
</dbReference>
<accession>A0A841U4Z3</accession>
<keyword evidence="3" id="KW-1185">Reference proteome</keyword>
<evidence type="ECO:0000256" key="1">
    <source>
        <dbReference type="SAM" id="MobiDB-lite"/>
    </source>
</evidence>
<feature type="compositionally biased region" description="Low complexity" evidence="1">
    <location>
        <begin position="145"/>
        <end position="163"/>
    </location>
</feature>
<dbReference type="Pfam" id="PF07485">
    <property type="entry name" value="DUF1529"/>
    <property type="match status" value="1"/>
</dbReference>
<organism evidence="2 3">
    <name type="scientific">Cohnella xylanilytica</name>
    <dbReference type="NCBI Taxonomy" id="557555"/>
    <lineage>
        <taxon>Bacteria</taxon>
        <taxon>Bacillati</taxon>
        <taxon>Bacillota</taxon>
        <taxon>Bacilli</taxon>
        <taxon>Bacillales</taxon>
        <taxon>Paenibacillaceae</taxon>
        <taxon>Cohnella</taxon>
    </lineage>
</organism>
<feature type="region of interest" description="Disordered" evidence="1">
    <location>
        <begin position="143"/>
        <end position="205"/>
    </location>
</feature>
<dbReference type="RefSeq" id="WP_185139577.1">
    <property type="nucleotide sequence ID" value="NZ_BORM01000032.1"/>
</dbReference>
<gene>
    <name evidence="2" type="ORF">H7B90_29960</name>
</gene>
<dbReference type="AlphaFoldDB" id="A0A841U4Z3"/>
<dbReference type="EMBL" id="JACJVR010000132">
    <property type="protein sequence ID" value="MBB6695625.1"/>
    <property type="molecule type" value="Genomic_DNA"/>
</dbReference>
<evidence type="ECO:0000313" key="2">
    <source>
        <dbReference type="EMBL" id="MBB6695625.1"/>
    </source>
</evidence>
<name>A0A841U4Z3_9BACL</name>
<proteinExistence type="predicted"/>
<comment type="caution">
    <text evidence="2">The sequence shown here is derived from an EMBL/GenBank/DDBJ whole genome shotgun (WGS) entry which is preliminary data.</text>
</comment>
<sequence>MAMTTPSALCEQFARILGGSAEVVNGVCTVTRIRNNLRPLIQNRRTQSILAIAAFFSFEDLDSRGNALNLGETVILQEEINPFISALRAQGIEVTALHNHWLFDSPRLMFIHFKSVEPPLRFAVKAAAAFRVLTNKTVTGNQSVGSGTWSKSSKSWGKCGCSKSRSKGRSGGTSRSWGAMTMSVKGKAVRRTVKISRTAKPVRRK</sequence>
<protein>
    <submittedName>
        <fullName evidence="2">DUF1259 domain-containing protein</fullName>
    </submittedName>
</protein>
<dbReference type="Proteomes" id="UP000553776">
    <property type="component" value="Unassembled WGS sequence"/>
</dbReference>
<reference evidence="2 3" key="1">
    <citation type="submission" date="2020-08" db="EMBL/GenBank/DDBJ databases">
        <title>Cohnella phylogeny.</title>
        <authorList>
            <person name="Dunlap C."/>
        </authorList>
    </citation>
    <scope>NUCLEOTIDE SEQUENCE [LARGE SCALE GENOMIC DNA]</scope>
    <source>
        <strain evidence="2 3">DSM 25239</strain>
    </source>
</reference>